<keyword evidence="1" id="KW-1133">Transmembrane helix</keyword>
<proteinExistence type="predicted"/>
<keyword evidence="3" id="KW-1185">Reference proteome</keyword>
<dbReference type="AlphaFoldDB" id="A0A1H5G126"/>
<keyword evidence="1" id="KW-0812">Transmembrane</keyword>
<organism evidence="2 3">
    <name type="scientific">Ruania alba</name>
    <dbReference type="NCBI Taxonomy" id="648782"/>
    <lineage>
        <taxon>Bacteria</taxon>
        <taxon>Bacillati</taxon>
        <taxon>Actinomycetota</taxon>
        <taxon>Actinomycetes</taxon>
        <taxon>Micrococcales</taxon>
        <taxon>Ruaniaceae</taxon>
        <taxon>Ruania</taxon>
    </lineage>
</organism>
<dbReference type="OrthoDB" id="3527508at2"/>
<keyword evidence="1" id="KW-0472">Membrane</keyword>
<reference evidence="3" key="1">
    <citation type="submission" date="2016-10" db="EMBL/GenBank/DDBJ databases">
        <authorList>
            <person name="Varghese N."/>
            <person name="Submissions S."/>
        </authorList>
    </citation>
    <scope>NUCLEOTIDE SEQUENCE [LARGE SCALE GENOMIC DNA]</scope>
    <source>
        <strain evidence="3">DSM 21368</strain>
    </source>
</reference>
<name>A0A1H5G126_9MICO</name>
<feature type="transmembrane region" description="Helical" evidence="1">
    <location>
        <begin position="47"/>
        <end position="66"/>
    </location>
</feature>
<dbReference type="STRING" id="648782.SAMN04488554_1507"/>
<dbReference type="Proteomes" id="UP000199220">
    <property type="component" value="Unassembled WGS sequence"/>
</dbReference>
<evidence type="ECO:0000313" key="2">
    <source>
        <dbReference type="EMBL" id="SEE09357.1"/>
    </source>
</evidence>
<evidence type="ECO:0000313" key="3">
    <source>
        <dbReference type="Proteomes" id="UP000199220"/>
    </source>
</evidence>
<accession>A0A1H5G126</accession>
<gene>
    <name evidence="2" type="ORF">SAMN04488554_1507</name>
</gene>
<sequence length="197" mass="20587">MNTRTEAPLDTFETELLTELRNVVSERASTDCSPEHLATRRKPVRRTVSLAGVAAAAVIGLAVWQWTAPSDPAYAVEQTPDGTISFSLFTPTAADDLEAALSEHGLAADITVLPMGQVCAEGRYSAAGVDPNQYVEHTDNGVVATIPPDLLDDGETLVAEFSGLLADLQPGGDPISVDLAVAVGDVAACIPVDMEQG</sequence>
<protein>
    <submittedName>
        <fullName evidence="2">Uncharacterized protein</fullName>
    </submittedName>
</protein>
<dbReference type="EMBL" id="FNTX01000001">
    <property type="protein sequence ID" value="SEE09357.1"/>
    <property type="molecule type" value="Genomic_DNA"/>
</dbReference>
<dbReference type="RefSeq" id="WP_089772353.1">
    <property type="nucleotide sequence ID" value="NZ_FNTX01000001.1"/>
</dbReference>
<evidence type="ECO:0000256" key="1">
    <source>
        <dbReference type="SAM" id="Phobius"/>
    </source>
</evidence>